<keyword evidence="5 12" id="KW-0235">DNA replication</keyword>
<evidence type="ECO:0000256" key="11">
    <source>
        <dbReference type="ARBA" id="ARBA00023236"/>
    </source>
</evidence>
<keyword evidence="4 12" id="KW-0963">Cytoplasm</keyword>
<evidence type="ECO:0000256" key="13">
    <source>
        <dbReference type="RuleBase" id="RU000578"/>
    </source>
</evidence>
<keyword evidence="17" id="KW-1185">Reference proteome</keyword>
<evidence type="ECO:0000256" key="6">
    <source>
        <dbReference type="ARBA" id="ARBA00022741"/>
    </source>
</evidence>
<dbReference type="HAMAP" id="MF_00365">
    <property type="entry name" value="RecF"/>
    <property type="match status" value="1"/>
</dbReference>
<name>A0A0D1VYN1_ANEMI</name>
<evidence type="ECO:0000313" key="17">
    <source>
        <dbReference type="Proteomes" id="UP000037269"/>
    </source>
</evidence>
<dbReference type="InterPro" id="IPR042174">
    <property type="entry name" value="RecF_2"/>
</dbReference>
<evidence type="ECO:0000313" key="18">
    <source>
        <dbReference type="Proteomes" id="UP000182836"/>
    </source>
</evidence>
<dbReference type="RefSeq" id="WP_043068393.1">
    <property type="nucleotide sequence ID" value="NZ_BJOA01000216.1"/>
</dbReference>
<dbReference type="InterPro" id="IPR018078">
    <property type="entry name" value="DNA-binding_RecF_CS"/>
</dbReference>
<dbReference type="PATRIC" id="fig|47500.8.peg.3922"/>
<evidence type="ECO:0000256" key="3">
    <source>
        <dbReference type="ARBA" id="ARBA00020170"/>
    </source>
</evidence>
<dbReference type="Pfam" id="PF02463">
    <property type="entry name" value="SMC_N"/>
    <property type="match status" value="1"/>
</dbReference>
<reference evidence="15 17" key="1">
    <citation type="submission" date="2015-07" db="EMBL/GenBank/DDBJ databases">
        <title>Fjat-14205 dsm 2895.</title>
        <authorList>
            <person name="Liu B."/>
            <person name="Wang J."/>
            <person name="Zhu Y."/>
            <person name="Liu G."/>
            <person name="Chen Q."/>
            <person name="Chen Z."/>
            <person name="Lan J."/>
            <person name="Che J."/>
            <person name="Ge C."/>
            <person name="Shi H."/>
            <person name="Pan Z."/>
            <person name="Liu X."/>
        </authorList>
    </citation>
    <scope>NUCLEOTIDE SEQUENCE [LARGE SCALE GENOMIC DNA]</scope>
    <source>
        <strain evidence="15 17">DSM 2895</strain>
    </source>
</reference>
<reference evidence="16 18" key="2">
    <citation type="submission" date="2016-10" db="EMBL/GenBank/DDBJ databases">
        <authorList>
            <person name="de Groot N.N."/>
        </authorList>
    </citation>
    <scope>NUCLEOTIDE SEQUENCE [LARGE SCALE GENOMIC DNA]</scope>
    <source>
        <strain evidence="16 18">DSM 2895</strain>
    </source>
</reference>
<dbReference type="PROSITE" id="PS00618">
    <property type="entry name" value="RECF_2"/>
    <property type="match status" value="1"/>
</dbReference>
<dbReference type="Proteomes" id="UP000182836">
    <property type="component" value="Unassembled WGS sequence"/>
</dbReference>
<dbReference type="PROSITE" id="PS00617">
    <property type="entry name" value="RECF_1"/>
    <property type="match status" value="1"/>
</dbReference>
<dbReference type="GO" id="GO:0003697">
    <property type="term" value="F:single-stranded DNA binding"/>
    <property type="evidence" value="ECO:0007669"/>
    <property type="project" value="UniProtKB-UniRule"/>
</dbReference>
<evidence type="ECO:0000256" key="1">
    <source>
        <dbReference type="ARBA" id="ARBA00004496"/>
    </source>
</evidence>
<evidence type="ECO:0000256" key="7">
    <source>
        <dbReference type="ARBA" id="ARBA00022763"/>
    </source>
</evidence>
<keyword evidence="7 12" id="KW-0227">DNA damage</keyword>
<evidence type="ECO:0000259" key="14">
    <source>
        <dbReference type="Pfam" id="PF02463"/>
    </source>
</evidence>
<comment type="function">
    <text evidence="12 13">The RecF protein is involved in DNA metabolism; it is required for DNA replication and normal SOS inducibility. RecF binds preferentially to single-stranded, linear DNA. It also seems to bind ATP.</text>
</comment>
<evidence type="ECO:0000256" key="9">
    <source>
        <dbReference type="ARBA" id="ARBA00023125"/>
    </source>
</evidence>
<evidence type="ECO:0000313" key="16">
    <source>
        <dbReference type="EMBL" id="SDK18723.1"/>
    </source>
</evidence>
<evidence type="ECO:0000256" key="8">
    <source>
        <dbReference type="ARBA" id="ARBA00022840"/>
    </source>
</evidence>
<dbReference type="STRING" id="47500.AF333_26190"/>
<dbReference type="InterPro" id="IPR003395">
    <property type="entry name" value="RecF/RecN/SMC_N"/>
</dbReference>
<dbReference type="GeneID" id="42308617"/>
<evidence type="ECO:0000256" key="4">
    <source>
        <dbReference type="ARBA" id="ARBA00022490"/>
    </source>
</evidence>
<keyword evidence="11 12" id="KW-0742">SOS response</keyword>
<dbReference type="SUPFAM" id="SSF52540">
    <property type="entry name" value="P-loop containing nucleoside triphosphate hydrolases"/>
    <property type="match status" value="1"/>
</dbReference>
<protein>
    <recommendedName>
        <fullName evidence="3 12">DNA replication and repair protein RecF</fullName>
    </recommendedName>
</protein>
<keyword evidence="8 12" id="KW-0067">ATP-binding</keyword>
<keyword evidence="10 12" id="KW-0234">DNA repair</keyword>
<organism evidence="15 17">
    <name type="scientific">Aneurinibacillus migulanus</name>
    <name type="common">Bacillus migulanus</name>
    <dbReference type="NCBI Taxonomy" id="47500"/>
    <lineage>
        <taxon>Bacteria</taxon>
        <taxon>Bacillati</taxon>
        <taxon>Bacillota</taxon>
        <taxon>Bacilli</taxon>
        <taxon>Bacillales</taxon>
        <taxon>Paenibacillaceae</taxon>
        <taxon>Aneurinibacillus group</taxon>
        <taxon>Aneurinibacillus</taxon>
    </lineage>
</organism>
<evidence type="ECO:0000313" key="15">
    <source>
        <dbReference type="EMBL" id="KON93153.1"/>
    </source>
</evidence>
<dbReference type="Proteomes" id="UP000037269">
    <property type="component" value="Unassembled WGS sequence"/>
</dbReference>
<dbReference type="Gene3D" id="3.40.50.300">
    <property type="entry name" value="P-loop containing nucleotide triphosphate hydrolases"/>
    <property type="match status" value="1"/>
</dbReference>
<evidence type="ECO:0000256" key="12">
    <source>
        <dbReference type="HAMAP-Rule" id="MF_00365"/>
    </source>
</evidence>
<dbReference type="GO" id="GO:0006302">
    <property type="term" value="P:double-strand break repair"/>
    <property type="evidence" value="ECO:0007669"/>
    <property type="project" value="TreeGrafter"/>
</dbReference>
<dbReference type="GO" id="GO:0009432">
    <property type="term" value="P:SOS response"/>
    <property type="evidence" value="ECO:0007669"/>
    <property type="project" value="UniProtKB-UniRule"/>
</dbReference>
<keyword evidence="6 12" id="KW-0547">Nucleotide-binding</keyword>
<comment type="similarity">
    <text evidence="2 12 13">Belongs to the RecF family.</text>
</comment>
<keyword evidence="9 12" id="KW-0238">DNA-binding</keyword>
<gene>
    <name evidence="12" type="primary">recF</name>
    <name evidence="15" type="ORF">AF333_26190</name>
    <name evidence="16" type="ORF">SAMN04487909_14249</name>
</gene>
<accession>A0A0D1VYN1</accession>
<dbReference type="Gene3D" id="1.20.1050.90">
    <property type="entry name" value="RecF/RecN/SMC, N-terminal domain"/>
    <property type="match status" value="1"/>
</dbReference>
<sequence length="371" mass="42551">MILKELELTQYRNFDHVHVHFDAPIVLFVGPNAQGKTNMLESIYVLAMAKSHRTSKDKELIQWDAPFARLSCRVDRRIGPINLDIQLTSKGKRAKVNQLEQRRLSDYIGAMNVVMFAPEDLSIVKGSPNVRRRFLDMEIGQVSKSYLYHILQYQKLVHQRNQAMKELQIGRPFGDMLDIYNVQLAQLAAKVLHKRFIFMDKLEEWGQEIHAQITEGRETLTLSYESTLPVTAEMSESEAEEAAYRHLNSIKDREIARGTSLAGPHRDDIHFFINGTSVHQYGSQGQQRTTALSLKLAEIELIHQEVGEYPLLLLDDVLSELDANRQSHLLQNIKDRVQTFVTTTGVEGLYHQTLQQASIYRVKQGTITRDI</sequence>
<dbReference type="EMBL" id="LGUG01000005">
    <property type="protein sequence ID" value="KON93153.1"/>
    <property type="molecule type" value="Genomic_DNA"/>
</dbReference>
<comment type="subcellular location">
    <subcellularLocation>
        <location evidence="1 12 13">Cytoplasm</location>
    </subcellularLocation>
</comment>
<dbReference type="GO" id="GO:0005737">
    <property type="term" value="C:cytoplasm"/>
    <property type="evidence" value="ECO:0007669"/>
    <property type="project" value="UniProtKB-SubCell"/>
</dbReference>
<dbReference type="FunFam" id="1.20.1050.90:FF:000002">
    <property type="entry name" value="DNA replication and repair protein RecF"/>
    <property type="match status" value="1"/>
</dbReference>
<feature type="domain" description="RecF/RecN/SMC N-terminal" evidence="14">
    <location>
        <begin position="3"/>
        <end position="367"/>
    </location>
</feature>
<dbReference type="CDD" id="cd03242">
    <property type="entry name" value="ABC_RecF"/>
    <property type="match status" value="1"/>
</dbReference>
<dbReference type="PANTHER" id="PTHR32182:SF0">
    <property type="entry name" value="DNA REPLICATION AND REPAIR PROTEIN RECF"/>
    <property type="match status" value="1"/>
</dbReference>
<dbReference type="InterPro" id="IPR027417">
    <property type="entry name" value="P-loop_NTPase"/>
</dbReference>
<dbReference type="GO" id="GO:0000731">
    <property type="term" value="P:DNA synthesis involved in DNA repair"/>
    <property type="evidence" value="ECO:0007669"/>
    <property type="project" value="TreeGrafter"/>
</dbReference>
<dbReference type="GO" id="GO:0005524">
    <property type="term" value="F:ATP binding"/>
    <property type="evidence" value="ECO:0007669"/>
    <property type="project" value="UniProtKB-UniRule"/>
</dbReference>
<proteinExistence type="inferred from homology"/>
<dbReference type="OrthoDB" id="9803889at2"/>
<dbReference type="GO" id="GO:0006260">
    <property type="term" value="P:DNA replication"/>
    <property type="evidence" value="ECO:0007669"/>
    <property type="project" value="UniProtKB-UniRule"/>
</dbReference>
<evidence type="ECO:0000256" key="2">
    <source>
        <dbReference type="ARBA" id="ARBA00008016"/>
    </source>
</evidence>
<dbReference type="PANTHER" id="PTHR32182">
    <property type="entry name" value="DNA REPLICATION AND REPAIR PROTEIN RECF"/>
    <property type="match status" value="1"/>
</dbReference>
<dbReference type="EMBL" id="FNED01000042">
    <property type="protein sequence ID" value="SDK18723.1"/>
    <property type="molecule type" value="Genomic_DNA"/>
</dbReference>
<dbReference type="InterPro" id="IPR001238">
    <property type="entry name" value="DNA-binding_RecF"/>
</dbReference>
<dbReference type="AlphaFoldDB" id="A0A0D1VYN1"/>
<evidence type="ECO:0000256" key="10">
    <source>
        <dbReference type="ARBA" id="ARBA00023204"/>
    </source>
</evidence>
<evidence type="ECO:0000256" key="5">
    <source>
        <dbReference type="ARBA" id="ARBA00022705"/>
    </source>
</evidence>
<feature type="binding site" evidence="12">
    <location>
        <begin position="30"/>
        <end position="37"/>
    </location>
    <ligand>
        <name>ATP</name>
        <dbReference type="ChEBI" id="CHEBI:30616"/>
    </ligand>
</feature>
<dbReference type="NCBIfam" id="TIGR00611">
    <property type="entry name" value="recf"/>
    <property type="match status" value="1"/>
</dbReference>